<evidence type="ECO:0000256" key="14">
    <source>
        <dbReference type="RuleBase" id="RU000688"/>
    </source>
</evidence>
<dbReference type="GO" id="GO:0005886">
    <property type="term" value="C:plasma membrane"/>
    <property type="evidence" value="ECO:0007669"/>
    <property type="project" value="UniProtKB-SubCell"/>
</dbReference>
<evidence type="ECO:0000256" key="4">
    <source>
        <dbReference type="ARBA" id="ARBA00022692"/>
    </source>
</evidence>
<evidence type="ECO:0000256" key="15">
    <source>
        <dbReference type="SAM" id="MobiDB-lite"/>
    </source>
</evidence>
<feature type="compositionally biased region" description="Pro residues" evidence="15">
    <location>
        <begin position="374"/>
        <end position="395"/>
    </location>
</feature>
<dbReference type="GO" id="GO:0001594">
    <property type="term" value="F:trace-amine receptor activity"/>
    <property type="evidence" value="ECO:0007669"/>
    <property type="project" value="InterPro"/>
</dbReference>
<keyword evidence="5" id="KW-0256">Endoplasmic reticulum</keyword>
<name>A0A8T2P723_9TELE</name>
<dbReference type="FunFam" id="1.20.1070.10:FF:000030">
    <property type="entry name" value="trace amine-associated receptor 1"/>
    <property type="match status" value="1"/>
</dbReference>
<feature type="region of interest" description="Disordered" evidence="15">
    <location>
        <begin position="359"/>
        <end position="413"/>
    </location>
</feature>
<evidence type="ECO:0000259" key="17">
    <source>
        <dbReference type="PROSITE" id="PS50262"/>
    </source>
</evidence>
<dbReference type="PROSITE" id="PS00237">
    <property type="entry name" value="G_PROTEIN_RECEP_F1_1"/>
    <property type="match status" value="1"/>
</dbReference>
<feature type="transmembrane region" description="Helical" evidence="16">
    <location>
        <begin position="208"/>
        <end position="228"/>
    </location>
</feature>
<dbReference type="PANTHER" id="PTHR24249:SF415">
    <property type="entry name" value="TRACE AMINE-ASSOCIATED RECEPTOR 1"/>
    <property type="match status" value="1"/>
</dbReference>
<feature type="transmembrane region" description="Helical" evidence="16">
    <location>
        <begin position="267"/>
        <end position="291"/>
    </location>
</feature>
<gene>
    <name evidence="18" type="ORF">JZ751_005033</name>
</gene>
<dbReference type="CDD" id="cd15314">
    <property type="entry name" value="7tmA_TAAR1"/>
    <property type="match status" value="1"/>
</dbReference>
<dbReference type="EMBL" id="JAFBMS010000013">
    <property type="protein sequence ID" value="KAG9347466.1"/>
    <property type="molecule type" value="Genomic_DNA"/>
</dbReference>
<dbReference type="SUPFAM" id="SSF81321">
    <property type="entry name" value="Family A G protein-coupled receptor-like"/>
    <property type="match status" value="1"/>
</dbReference>
<feature type="domain" description="G-protein coupled receptors family 1 profile" evidence="17">
    <location>
        <begin position="57"/>
        <end position="318"/>
    </location>
</feature>
<dbReference type="PRINTS" id="PR01830">
    <property type="entry name" value="TRACEAMINER"/>
</dbReference>
<keyword evidence="10 14" id="KW-0675">Receptor</keyword>
<dbReference type="InterPro" id="IPR009132">
    <property type="entry name" value="TAAR_fam"/>
</dbReference>
<keyword evidence="6 16" id="KW-1133">Transmembrane helix</keyword>
<dbReference type="PANTHER" id="PTHR24249">
    <property type="entry name" value="HISTAMINE RECEPTOR-RELATED G-PROTEIN COUPLED RECEPTOR"/>
    <property type="match status" value="1"/>
</dbReference>
<evidence type="ECO:0000313" key="19">
    <source>
        <dbReference type="Proteomes" id="UP000824540"/>
    </source>
</evidence>
<keyword evidence="11" id="KW-0325">Glycoprotein</keyword>
<evidence type="ECO:0000256" key="11">
    <source>
        <dbReference type="ARBA" id="ARBA00023180"/>
    </source>
</evidence>
<evidence type="ECO:0000256" key="13">
    <source>
        <dbReference type="ARBA" id="ARBA00039439"/>
    </source>
</evidence>
<comment type="similarity">
    <text evidence="14">Belongs to the G-protein coupled receptor 1 family.</text>
</comment>
<comment type="subcellular location">
    <subcellularLocation>
        <location evidence="2">Cell membrane</location>
        <topology evidence="2">Multi-pass membrane protein</topology>
    </subcellularLocation>
    <subcellularLocation>
        <location evidence="1">Endoplasmic reticulum membrane</location>
        <topology evidence="1">Multi-pass membrane protein</topology>
    </subcellularLocation>
</comment>
<comment type="caution">
    <text evidence="18">The sequence shown here is derived from an EMBL/GenBank/DDBJ whole genome shotgun (WGS) entry which is preliminary data.</text>
</comment>
<dbReference type="Pfam" id="PF00001">
    <property type="entry name" value="7tm_1"/>
    <property type="match status" value="1"/>
</dbReference>
<dbReference type="InterPro" id="IPR000276">
    <property type="entry name" value="GPCR_Rhodpsn"/>
</dbReference>
<dbReference type="GO" id="GO:0005789">
    <property type="term" value="C:endoplasmic reticulum membrane"/>
    <property type="evidence" value="ECO:0007669"/>
    <property type="project" value="UniProtKB-SubCell"/>
</dbReference>
<reference evidence="18" key="1">
    <citation type="thesis" date="2021" institute="BYU ScholarsArchive" country="Provo, UT, USA">
        <title>Applications of and Algorithms for Genome Assembly and Genomic Analyses with an Emphasis on Marine Teleosts.</title>
        <authorList>
            <person name="Pickett B.D."/>
        </authorList>
    </citation>
    <scope>NUCLEOTIDE SEQUENCE</scope>
    <source>
        <strain evidence="18">HI-2016</strain>
    </source>
</reference>
<evidence type="ECO:0000256" key="7">
    <source>
        <dbReference type="ARBA" id="ARBA00023040"/>
    </source>
</evidence>
<evidence type="ECO:0000256" key="10">
    <source>
        <dbReference type="ARBA" id="ARBA00023170"/>
    </source>
</evidence>
<dbReference type="Proteomes" id="UP000824540">
    <property type="component" value="Unassembled WGS sequence"/>
</dbReference>
<dbReference type="PRINTS" id="PR01831">
    <property type="entry name" value="TRACEAMINE1R"/>
</dbReference>
<keyword evidence="19" id="KW-1185">Reference proteome</keyword>
<evidence type="ECO:0000256" key="8">
    <source>
        <dbReference type="ARBA" id="ARBA00023136"/>
    </source>
</evidence>
<dbReference type="SMART" id="SM01381">
    <property type="entry name" value="7TM_GPCR_Srsx"/>
    <property type="match status" value="1"/>
</dbReference>
<organism evidence="18 19">
    <name type="scientific">Albula glossodonta</name>
    <name type="common">roundjaw bonefish</name>
    <dbReference type="NCBI Taxonomy" id="121402"/>
    <lineage>
        <taxon>Eukaryota</taxon>
        <taxon>Metazoa</taxon>
        <taxon>Chordata</taxon>
        <taxon>Craniata</taxon>
        <taxon>Vertebrata</taxon>
        <taxon>Euteleostomi</taxon>
        <taxon>Actinopterygii</taxon>
        <taxon>Neopterygii</taxon>
        <taxon>Teleostei</taxon>
        <taxon>Albuliformes</taxon>
        <taxon>Albulidae</taxon>
        <taxon>Albula</taxon>
    </lineage>
</organism>
<evidence type="ECO:0000256" key="3">
    <source>
        <dbReference type="ARBA" id="ARBA00022475"/>
    </source>
</evidence>
<feature type="transmembrane region" description="Helical" evidence="16">
    <location>
        <begin position="152"/>
        <end position="176"/>
    </location>
</feature>
<dbReference type="PRINTS" id="PR00237">
    <property type="entry name" value="GPCRRHODOPSN"/>
</dbReference>
<evidence type="ECO:0000313" key="18">
    <source>
        <dbReference type="EMBL" id="KAG9347466.1"/>
    </source>
</evidence>
<protein>
    <recommendedName>
        <fullName evidence="13">Trace amine-associated receptor 1</fullName>
    </recommendedName>
</protein>
<evidence type="ECO:0000256" key="5">
    <source>
        <dbReference type="ARBA" id="ARBA00022824"/>
    </source>
</evidence>
<dbReference type="PROSITE" id="PS50262">
    <property type="entry name" value="G_PROTEIN_RECEP_F1_2"/>
    <property type="match status" value="1"/>
</dbReference>
<keyword evidence="4 14" id="KW-0812">Transmembrane</keyword>
<proteinExistence type="inferred from homology"/>
<evidence type="ECO:0000256" key="12">
    <source>
        <dbReference type="ARBA" id="ARBA00023224"/>
    </source>
</evidence>
<feature type="non-terminal residue" evidence="18">
    <location>
        <position position="413"/>
    </location>
</feature>
<evidence type="ECO:0000256" key="9">
    <source>
        <dbReference type="ARBA" id="ARBA00023157"/>
    </source>
</evidence>
<evidence type="ECO:0000256" key="2">
    <source>
        <dbReference type="ARBA" id="ARBA00004651"/>
    </source>
</evidence>
<dbReference type="InterPro" id="IPR009133">
    <property type="entry name" value="TAAR1"/>
</dbReference>
<evidence type="ECO:0000256" key="6">
    <source>
        <dbReference type="ARBA" id="ARBA00022989"/>
    </source>
</evidence>
<feature type="transmembrane region" description="Helical" evidence="16">
    <location>
        <begin position="303"/>
        <end position="325"/>
    </location>
</feature>
<keyword evidence="8 16" id="KW-0472">Membrane</keyword>
<sequence length="413" mass="45539">ALRMSFSNDSKYNFAFTEGHFCYESLSGSCVKLVQPLSLQFFMFLFMGLTVLTTMSGNLLVITSIAHFKQLHTSTNYLILSLAVCDFLLGVFVMPCSAVRSVLGCWYLGDFLCKIHTSTDVMLSTSSIFHLSFISVDRYFAVCNPLKYRSLINSVAVLIMLTISWLVPAIFAYGMIFSELNVKGSEDFFEAHVKCVGGCPVFFSPSSAAVASTFSFFIPSLIIFCIYLKIYKVAISQAQSIQDSAQQFRVEGENVSRQRERKGAKTLAIVVGVFLICWAPFFLCNIIDPYIGYSIPPVLVDALVWFGYMNSAFNPIIYAFFYSWFRKALKILIFATPFTACTIYSCDCRTASVRMRAPGWRVDPDPDGSSGQPSPAPPLDAPDTPGIPAPPPEAPDTPSTASSLAHASGRQST</sequence>
<dbReference type="OrthoDB" id="5959645at2759"/>
<dbReference type="InterPro" id="IPR017452">
    <property type="entry name" value="GPCR_Rhodpsn_7TM"/>
</dbReference>
<feature type="transmembrane region" description="Helical" evidence="16">
    <location>
        <begin position="77"/>
        <end position="109"/>
    </location>
</feature>
<feature type="transmembrane region" description="Helical" evidence="16">
    <location>
        <begin position="121"/>
        <end position="140"/>
    </location>
</feature>
<dbReference type="InterPro" id="IPR050569">
    <property type="entry name" value="TAAR"/>
</dbReference>
<dbReference type="AlphaFoldDB" id="A0A8T2P723"/>
<keyword evidence="9" id="KW-1015">Disulfide bond</keyword>
<accession>A0A8T2P723</accession>
<dbReference type="Gene3D" id="1.20.1070.10">
    <property type="entry name" value="Rhodopsin 7-helix transmembrane proteins"/>
    <property type="match status" value="1"/>
</dbReference>
<evidence type="ECO:0000256" key="16">
    <source>
        <dbReference type="SAM" id="Phobius"/>
    </source>
</evidence>
<keyword evidence="3" id="KW-1003">Cell membrane</keyword>
<keyword evidence="7 14" id="KW-0297">G-protein coupled receptor</keyword>
<feature type="transmembrane region" description="Helical" evidence="16">
    <location>
        <begin position="41"/>
        <end position="65"/>
    </location>
</feature>
<evidence type="ECO:0000256" key="1">
    <source>
        <dbReference type="ARBA" id="ARBA00004477"/>
    </source>
</evidence>
<keyword evidence="12 14" id="KW-0807">Transducer</keyword>